<proteinExistence type="predicted"/>
<dbReference type="Proteomes" id="UP000799424">
    <property type="component" value="Unassembled WGS sequence"/>
</dbReference>
<name>A0A6A6ZS91_9PLEO</name>
<gene>
    <name evidence="2" type="ORF">CC86DRAFT_384695</name>
</gene>
<reference evidence="2" key="1">
    <citation type="journal article" date="2020" name="Stud. Mycol.">
        <title>101 Dothideomycetes genomes: a test case for predicting lifestyles and emergence of pathogens.</title>
        <authorList>
            <person name="Haridas S."/>
            <person name="Albert R."/>
            <person name="Binder M."/>
            <person name="Bloem J."/>
            <person name="Labutti K."/>
            <person name="Salamov A."/>
            <person name="Andreopoulos B."/>
            <person name="Baker S."/>
            <person name="Barry K."/>
            <person name="Bills G."/>
            <person name="Bluhm B."/>
            <person name="Cannon C."/>
            <person name="Castanera R."/>
            <person name="Culley D."/>
            <person name="Daum C."/>
            <person name="Ezra D."/>
            <person name="Gonzalez J."/>
            <person name="Henrissat B."/>
            <person name="Kuo A."/>
            <person name="Liang C."/>
            <person name="Lipzen A."/>
            <person name="Lutzoni F."/>
            <person name="Magnuson J."/>
            <person name="Mondo S."/>
            <person name="Nolan M."/>
            <person name="Ohm R."/>
            <person name="Pangilinan J."/>
            <person name="Park H.-J."/>
            <person name="Ramirez L."/>
            <person name="Alfaro M."/>
            <person name="Sun H."/>
            <person name="Tritt A."/>
            <person name="Yoshinaga Y."/>
            <person name="Zwiers L.-H."/>
            <person name="Turgeon B."/>
            <person name="Goodwin S."/>
            <person name="Spatafora J."/>
            <person name="Crous P."/>
            <person name="Grigoriev I."/>
        </authorList>
    </citation>
    <scope>NUCLEOTIDE SEQUENCE</scope>
    <source>
        <strain evidence="2">CBS 113818</strain>
    </source>
</reference>
<dbReference type="OrthoDB" id="5397734at2759"/>
<evidence type="ECO:0000313" key="3">
    <source>
        <dbReference type="Proteomes" id="UP000799424"/>
    </source>
</evidence>
<dbReference type="InterPro" id="IPR056009">
    <property type="entry name" value="DUF7587"/>
</dbReference>
<organism evidence="2 3">
    <name type="scientific">Ophiobolus disseminans</name>
    <dbReference type="NCBI Taxonomy" id="1469910"/>
    <lineage>
        <taxon>Eukaryota</taxon>
        <taxon>Fungi</taxon>
        <taxon>Dikarya</taxon>
        <taxon>Ascomycota</taxon>
        <taxon>Pezizomycotina</taxon>
        <taxon>Dothideomycetes</taxon>
        <taxon>Pleosporomycetidae</taxon>
        <taxon>Pleosporales</taxon>
        <taxon>Pleosporineae</taxon>
        <taxon>Phaeosphaeriaceae</taxon>
        <taxon>Ophiobolus</taxon>
    </lineage>
</organism>
<evidence type="ECO:0000259" key="1">
    <source>
        <dbReference type="Pfam" id="PF24494"/>
    </source>
</evidence>
<dbReference type="AlphaFoldDB" id="A0A6A6ZS91"/>
<dbReference type="Pfam" id="PF24494">
    <property type="entry name" value="DUF7587"/>
    <property type="match status" value="1"/>
</dbReference>
<evidence type="ECO:0000313" key="2">
    <source>
        <dbReference type="EMBL" id="KAF2823324.1"/>
    </source>
</evidence>
<dbReference type="EMBL" id="MU006232">
    <property type="protein sequence ID" value="KAF2823324.1"/>
    <property type="molecule type" value="Genomic_DNA"/>
</dbReference>
<sequence length="661" mass="74240">MSRWEDAGFGVQLWMPALEHADATTKSLARLSVARNDEDYEDVSDYYEEHDLVLPSIEENLRVKQQIFGPSFLRVSICRPHQTDRHSLCLLRPSVDNFDDFDITPPTSSTEDTTCEDYDSDRTDFLATTQTPCPVTKASKEPPSVRRKLDFGTIPNKSVAGSSQKPIKMLCAPEYSPVHRWSDEERELLCVMWRWYARAPASFAQIFNTIFNLNLSMSKVRDQFENYLRLHGPQAFLVYREVLSVPFDDPDHVYDDVRGNIEATAQLLNIELHKLASEVSSPSGSARKAKSARTRKLYKSLVRRTARQEKAKANQLPMIEKAELRIQNFGGVAIDMDAESDMVETFSDSEEVSSLVVEPAEPSPPLTETEPQLGFRVWDDRSRAKYTEEIGFLSEAFSIWRGPSPPPFSPASAEGRQAISLLSNLHLSMNSGGASTWVSVSTSLLQALVKACSMERPRIAIIDLGHPSLQEPNKMLKTSEVLCNLKSDGQAWWARYKGHAERMIWASIPRAAIIHHISLGDIITLSDTHPAAADLLHLEEFQAGRRTMTVATQLRDKNITLSVTSAHTLGLICKQFGLHHDNVKLHHIQDMVGRLVDSWTIMNSMSTVTAIVARAFTGALDSRVHRSGDVVQAFVDGFQQGTATLKYYQRRRPTARRVRSA</sequence>
<protein>
    <recommendedName>
        <fullName evidence="1">DUF7587 domain-containing protein</fullName>
    </recommendedName>
</protein>
<keyword evidence="3" id="KW-1185">Reference proteome</keyword>
<accession>A0A6A6ZS91</accession>
<feature type="domain" description="DUF7587" evidence="1">
    <location>
        <begin position="370"/>
        <end position="521"/>
    </location>
</feature>